<keyword evidence="2" id="KW-1133">Transmembrane helix</keyword>
<organism evidence="3 4">
    <name type="scientific">Symbiodinium microadriaticum</name>
    <name type="common">Dinoflagellate</name>
    <name type="synonym">Zooxanthella microadriatica</name>
    <dbReference type="NCBI Taxonomy" id="2951"/>
    <lineage>
        <taxon>Eukaryota</taxon>
        <taxon>Sar</taxon>
        <taxon>Alveolata</taxon>
        <taxon>Dinophyceae</taxon>
        <taxon>Suessiales</taxon>
        <taxon>Symbiodiniaceae</taxon>
        <taxon>Symbiodinium</taxon>
    </lineage>
</organism>
<dbReference type="Proteomes" id="UP000186817">
    <property type="component" value="Unassembled WGS sequence"/>
</dbReference>
<name>A0A1Q9EQU1_SYMMI</name>
<gene>
    <name evidence="3" type="ORF">AK812_SmicGene6586</name>
</gene>
<keyword evidence="2" id="KW-0472">Membrane</keyword>
<proteinExistence type="predicted"/>
<evidence type="ECO:0000256" key="2">
    <source>
        <dbReference type="SAM" id="Phobius"/>
    </source>
</evidence>
<sequence length="361" mass="39381">MAGDGVFHNEYIILVVVGIILFGLCTGLCAFTWRNRQDLWLLIAIPLHLDPAHKNPIEEATEQDRIIFERAEKKRREREEREEALREAADPDKGSDESPPSAPAHDLEDPRSHSRNRAGSKGRSGRNGSKGSTAATDSSTSQAFVKHKGRKSSRASEPGVPRHDHEGDSGSRSISVPAGARKMARVSPLTIGDAEDPLNLSDASQIAALADNQRKHAERGRRHSISTTTGADLMRQQLHDHLQSPTGGSLPLRGYHRPPPPSGAWKGTLMERTHQRTNKYDLRFLGDNELIGSTQGPDGFAAISGTFDPSSKRVTWVERHPWGTVEATGHVFYSHHVAQITGSFTASDGGKGKLQLSPDSS</sequence>
<dbReference type="OrthoDB" id="273917at2759"/>
<dbReference type="AlphaFoldDB" id="A0A1Q9EQU1"/>
<feature type="compositionally biased region" description="Basic and acidic residues" evidence="1">
    <location>
        <begin position="74"/>
        <end position="96"/>
    </location>
</feature>
<evidence type="ECO:0000256" key="1">
    <source>
        <dbReference type="SAM" id="MobiDB-lite"/>
    </source>
</evidence>
<feature type="compositionally biased region" description="Low complexity" evidence="1">
    <location>
        <begin position="125"/>
        <end position="143"/>
    </location>
</feature>
<feature type="compositionally biased region" description="Basic residues" evidence="1">
    <location>
        <begin position="113"/>
        <end position="124"/>
    </location>
</feature>
<feature type="region of interest" description="Disordered" evidence="1">
    <location>
        <begin position="74"/>
        <end position="181"/>
    </location>
</feature>
<feature type="region of interest" description="Disordered" evidence="1">
    <location>
        <begin position="241"/>
        <end position="265"/>
    </location>
</feature>
<accession>A0A1Q9EQU1</accession>
<keyword evidence="4" id="KW-1185">Reference proteome</keyword>
<reference evidence="3 4" key="1">
    <citation type="submission" date="2016-02" db="EMBL/GenBank/DDBJ databases">
        <title>Genome analysis of coral dinoflagellate symbionts highlights evolutionary adaptations to a symbiotic lifestyle.</title>
        <authorList>
            <person name="Aranda M."/>
            <person name="Li Y."/>
            <person name="Liew Y.J."/>
            <person name="Baumgarten S."/>
            <person name="Simakov O."/>
            <person name="Wilson M."/>
            <person name="Piel J."/>
            <person name="Ashoor H."/>
            <person name="Bougouffa S."/>
            <person name="Bajic V.B."/>
            <person name="Ryu T."/>
            <person name="Ravasi T."/>
            <person name="Bayer T."/>
            <person name="Micklem G."/>
            <person name="Kim H."/>
            <person name="Bhak J."/>
            <person name="Lajeunesse T.C."/>
            <person name="Voolstra C.R."/>
        </authorList>
    </citation>
    <scope>NUCLEOTIDE SEQUENCE [LARGE SCALE GENOMIC DNA]</scope>
    <source>
        <strain evidence="3 4">CCMP2467</strain>
    </source>
</reference>
<evidence type="ECO:0000313" key="3">
    <source>
        <dbReference type="EMBL" id="OLQ09805.1"/>
    </source>
</evidence>
<comment type="caution">
    <text evidence="3">The sequence shown here is derived from an EMBL/GenBank/DDBJ whole genome shotgun (WGS) entry which is preliminary data.</text>
</comment>
<keyword evidence="2" id="KW-0812">Transmembrane</keyword>
<dbReference type="EMBL" id="LSRX01000090">
    <property type="protein sequence ID" value="OLQ09805.1"/>
    <property type="molecule type" value="Genomic_DNA"/>
</dbReference>
<feature type="compositionally biased region" description="Basic and acidic residues" evidence="1">
    <location>
        <begin position="160"/>
        <end position="169"/>
    </location>
</feature>
<protein>
    <submittedName>
        <fullName evidence="3">Uncharacterized protein</fullName>
    </submittedName>
</protein>
<feature type="transmembrane region" description="Helical" evidence="2">
    <location>
        <begin position="12"/>
        <end position="33"/>
    </location>
</feature>
<evidence type="ECO:0000313" key="4">
    <source>
        <dbReference type="Proteomes" id="UP000186817"/>
    </source>
</evidence>